<comment type="caution">
    <text evidence="1">The sequence shown here is derived from an EMBL/GenBank/DDBJ whole genome shotgun (WGS) entry which is preliminary data.</text>
</comment>
<organism evidence="1 2">
    <name type="scientific">Ceratitis capitata</name>
    <name type="common">Mediterranean fruit fly</name>
    <name type="synonym">Tephritis capitata</name>
    <dbReference type="NCBI Taxonomy" id="7213"/>
    <lineage>
        <taxon>Eukaryota</taxon>
        <taxon>Metazoa</taxon>
        <taxon>Ecdysozoa</taxon>
        <taxon>Arthropoda</taxon>
        <taxon>Hexapoda</taxon>
        <taxon>Insecta</taxon>
        <taxon>Pterygota</taxon>
        <taxon>Neoptera</taxon>
        <taxon>Endopterygota</taxon>
        <taxon>Diptera</taxon>
        <taxon>Brachycera</taxon>
        <taxon>Muscomorpha</taxon>
        <taxon>Tephritoidea</taxon>
        <taxon>Tephritidae</taxon>
        <taxon>Ceratitis</taxon>
        <taxon>Ceratitis</taxon>
    </lineage>
</organism>
<dbReference type="EMBL" id="CAJHJT010000034">
    <property type="protein sequence ID" value="CAD7002870.1"/>
    <property type="molecule type" value="Genomic_DNA"/>
</dbReference>
<sequence>MSVTVVVVVAVTSSGVGVHVYSVLDLPPSGFFSALTHTNSLNSLMSTTKRLTQTVTLEMEQI</sequence>
<accession>A0A811UV89</accession>
<protein>
    <submittedName>
        <fullName evidence="1">(Mediterranean fruit fly) hypothetical protein</fullName>
    </submittedName>
</protein>
<reference evidence="1" key="1">
    <citation type="submission" date="2020-11" db="EMBL/GenBank/DDBJ databases">
        <authorList>
            <person name="Whitehead M."/>
        </authorList>
    </citation>
    <scope>NUCLEOTIDE SEQUENCE</scope>
    <source>
        <strain evidence="1">EGII</strain>
    </source>
</reference>
<name>A0A811UV89_CERCA</name>
<evidence type="ECO:0000313" key="1">
    <source>
        <dbReference type="EMBL" id="CAD7002870.1"/>
    </source>
</evidence>
<proteinExistence type="predicted"/>
<keyword evidence="2" id="KW-1185">Reference proteome</keyword>
<dbReference type="Proteomes" id="UP000606786">
    <property type="component" value="Unassembled WGS sequence"/>
</dbReference>
<gene>
    <name evidence="1" type="ORF">CCAP1982_LOCUS11339</name>
</gene>
<dbReference type="AlphaFoldDB" id="A0A811UV89"/>
<evidence type="ECO:0000313" key="2">
    <source>
        <dbReference type="Proteomes" id="UP000606786"/>
    </source>
</evidence>